<dbReference type="RefSeq" id="WP_379576580.1">
    <property type="nucleotide sequence ID" value="NZ_JBHUFV010000050.1"/>
</dbReference>
<organism evidence="2 3">
    <name type="scientific">Nonomuraea mangrovi</name>
    <dbReference type="NCBI Taxonomy" id="2316207"/>
    <lineage>
        <taxon>Bacteria</taxon>
        <taxon>Bacillati</taxon>
        <taxon>Actinomycetota</taxon>
        <taxon>Actinomycetes</taxon>
        <taxon>Streptosporangiales</taxon>
        <taxon>Streptosporangiaceae</taxon>
        <taxon>Nonomuraea</taxon>
    </lineage>
</organism>
<evidence type="ECO:0000313" key="2">
    <source>
        <dbReference type="EMBL" id="MFD1936368.1"/>
    </source>
</evidence>
<evidence type="ECO:0000313" key="3">
    <source>
        <dbReference type="Proteomes" id="UP001597368"/>
    </source>
</evidence>
<reference evidence="3" key="1">
    <citation type="journal article" date="2019" name="Int. J. Syst. Evol. Microbiol.">
        <title>The Global Catalogue of Microorganisms (GCM) 10K type strain sequencing project: providing services to taxonomists for standard genome sequencing and annotation.</title>
        <authorList>
            <consortium name="The Broad Institute Genomics Platform"/>
            <consortium name="The Broad Institute Genome Sequencing Center for Infectious Disease"/>
            <person name="Wu L."/>
            <person name="Ma J."/>
        </authorList>
    </citation>
    <scope>NUCLEOTIDE SEQUENCE [LARGE SCALE GENOMIC DNA]</scope>
    <source>
        <strain evidence="3">ICMP 6774ER</strain>
    </source>
</reference>
<feature type="signal peptide" evidence="1">
    <location>
        <begin position="1"/>
        <end position="26"/>
    </location>
</feature>
<comment type="caution">
    <text evidence="2">The sequence shown here is derived from an EMBL/GenBank/DDBJ whole genome shotgun (WGS) entry which is preliminary data.</text>
</comment>
<sequence length="163" mass="17398">MRTSRTILIAATAGLLTAAPATIVSASTGAPAGPAVSAGSWGPLFAQGDKAVTRGTLTVVSRDENTIPVTATVRVKGKITDLTSSKGCGWTVFRISYLKSDGSVPFKHRSYLDCSKGTPKEFSFTDHRVVLVEVKVCNEGKAKEPSLNCYYSGSWKNLYSYLK</sequence>
<evidence type="ECO:0000256" key="1">
    <source>
        <dbReference type="SAM" id="SignalP"/>
    </source>
</evidence>
<name>A0ABW4T354_9ACTN</name>
<accession>A0ABW4T354</accession>
<protein>
    <submittedName>
        <fullName evidence="2">Uncharacterized protein</fullName>
    </submittedName>
</protein>
<gene>
    <name evidence="2" type="ORF">ACFSKW_33340</name>
</gene>
<dbReference type="EMBL" id="JBHUFV010000050">
    <property type="protein sequence ID" value="MFD1936368.1"/>
    <property type="molecule type" value="Genomic_DNA"/>
</dbReference>
<feature type="chain" id="PRO_5047226990" evidence="1">
    <location>
        <begin position="27"/>
        <end position="163"/>
    </location>
</feature>
<keyword evidence="1" id="KW-0732">Signal</keyword>
<proteinExistence type="predicted"/>
<keyword evidence="3" id="KW-1185">Reference proteome</keyword>
<dbReference type="Proteomes" id="UP001597368">
    <property type="component" value="Unassembled WGS sequence"/>
</dbReference>